<dbReference type="InterPro" id="IPR023213">
    <property type="entry name" value="CAT-like_dom_sf"/>
</dbReference>
<name>A0ABT4MCY6_9NOCA</name>
<reference evidence="2" key="1">
    <citation type="submission" date="2022-12" db="EMBL/GenBank/DDBJ databases">
        <authorList>
            <person name="Krivoruchko A.V."/>
            <person name="Elkin A."/>
        </authorList>
    </citation>
    <scope>NUCLEOTIDE SEQUENCE</scope>
    <source>
        <strain evidence="2">IEGM 1391</strain>
    </source>
</reference>
<evidence type="ECO:0000313" key="2">
    <source>
        <dbReference type="EMBL" id="MCZ4518842.1"/>
    </source>
</evidence>
<gene>
    <name evidence="2" type="ORF">O4220_09960</name>
</gene>
<organism evidence="2 3">
    <name type="scientific">Rhodococcus ruber</name>
    <dbReference type="NCBI Taxonomy" id="1830"/>
    <lineage>
        <taxon>Bacteria</taxon>
        <taxon>Bacillati</taxon>
        <taxon>Actinomycetota</taxon>
        <taxon>Actinomycetes</taxon>
        <taxon>Mycobacteriales</taxon>
        <taxon>Nocardiaceae</taxon>
        <taxon>Rhodococcus</taxon>
    </lineage>
</organism>
<accession>A0ABT4MCY6</accession>
<dbReference type="PANTHER" id="PTHR45527:SF1">
    <property type="entry name" value="FATTY ACID SYNTHASE"/>
    <property type="match status" value="1"/>
</dbReference>
<proteinExistence type="predicted"/>
<dbReference type="Proteomes" id="UP001081071">
    <property type="component" value="Unassembled WGS sequence"/>
</dbReference>
<dbReference type="RefSeq" id="WP_269603538.1">
    <property type="nucleotide sequence ID" value="NZ_JAPWIJ010000003.1"/>
</dbReference>
<dbReference type="EMBL" id="JAPWIJ010000003">
    <property type="protein sequence ID" value="MCZ4518842.1"/>
    <property type="molecule type" value="Genomic_DNA"/>
</dbReference>
<feature type="domain" description="Condensation" evidence="1">
    <location>
        <begin position="54"/>
        <end position="380"/>
    </location>
</feature>
<comment type="caution">
    <text evidence="2">The sequence shown here is derived from an EMBL/GenBank/DDBJ whole genome shotgun (WGS) entry which is preliminary data.</text>
</comment>
<sequence length="482" mass="53175">MEYTELADYPLPAGRLTEWVPRVDDDRWASDSRGLSFTHQDHCERSAPGSWIGTVFEIHRRYDVDAVRATIVAYMGRHEAFRTKVSRDEESGSWQRYTAPTDAVQVIDRAHTEPRTETQVFSHLHSWFGETVSPTAWPHFVLATIEPDDASRALSNGPGESFLLAFAADHSVMDAYSQIYAINEIDRLYAQALEGTDPELPEVGSYVDFSQSERELGDTLTRDHSAVRKWQDFLAVENGRFPGFPLPVAVERASTTDGPAAQSSISSWLLTADQSDAVNAACRAAGYNMQAGILAALALTNARLSGRTSLRTVMPMHTRDEQKWAASVGWYVGILPMEIQLDSARTFGEALEAAAAAGSANKGLARMPYSKIAQILESTEIPRFVVSYIDLRFLPDAAQWQARKGRALRSNCHADDEVYFWVNRTLEGLNISARFPSSDVASTNVHRFITEFVAVLTAVIDSDAGTDTVLTSVSQSVTVAAE</sequence>
<evidence type="ECO:0000313" key="3">
    <source>
        <dbReference type="Proteomes" id="UP001081071"/>
    </source>
</evidence>
<dbReference type="Pfam" id="PF00668">
    <property type="entry name" value="Condensation"/>
    <property type="match status" value="1"/>
</dbReference>
<dbReference type="PANTHER" id="PTHR45527">
    <property type="entry name" value="NONRIBOSOMAL PEPTIDE SYNTHETASE"/>
    <property type="match status" value="1"/>
</dbReference>
<dbReference type="SUPFAM" id="SSF52777">
    <property type="entry name" value="CoA-dependent acyltransferases"/>
    <property type="match status" value="2"/>
</dbReference>
<protein>
    <submittedName>
        <fullName evidence="2">Condensation domain-containing protein</fullName>
    </submittedName>
</protein>
<keyword evidence="3" id="KW-1185">Reference proteome</keyword>
<dbReference type="Gene3D" id="3.30.559.10">
    <property type="entry name" value="Chloramphenicol acetyltransferase-like domain"/>
    <property type="match status" value="1"/>
</dbReference>
<dbReference type="InterPro" id="IPR001242">
    <property type="entry name" value="Condensation_dom"/>
</dbReference>
<dbReference type="Gene3D" id="3.30.559.30">
    <property type="entry name" value="Nonribosomal peptide synthetase, condensation domain"/>
    <property type="match status" value="1"/>
</dbReference>
<evidence type="ECO:0000259" key="1">
    <source>
        <dbReference type="Pfam" id="PF00668"/>
    </source>
</evidence>